<evidence type="ECO:0000313" key="1">
    <source>
        <dbReference type="EMBL" id="CAG7722090.1"/>
    </source>
</evidence>
<accession>A0A8J2JQD6</accession>
<evidence type="ECO:0000313" key="2">
    <source>
        <dbReference type="Proteomes" id="UP000708208"/>
    </source>
</evidence>
<organism evidence="1 2">
    <name type="scientific">Allacma fusca</name>
    <dbReference type="NCBI Taxonomy" id="39272"/>
    <lineage>
        <taxon>Eukaryota</taxon>
        <taxon>Metazoa</taxon>
        <taxon>Ecdysozoa</taxon>
        <taxon>Arthropoda</taxon>
        <taxon>Hexapoda</taxon>
        <taxon>Collembola</taxon>
        <taxon>Symphypleona</taxon>
        <taxon>Sminthuridae</taxon>
        <taxon>Allacma</taxon>
    </lineage>
</organism>
<protein>
    <submittedName>
        <fullName evidence="1">Uncharacterized protein</fullName>
    </submittedName>
</protein>
<keyword evidence="2" id="KW-1185">Reference proteome</keyword>
<gene>
    <name evidence="1" type="ORF">AFUS01_LOCUS11263</name>
</gene>
<feature type="non-terminal residue" evidence="1">
    <location>
        <position position="27"/>
    </location>
</feature>
<dbReference type="Proteomes" id="UP000708208">
    <property type="component" value="Unassembled WGS sequence"/>
</dbReference>
<name>A0A8J2JQD6_9HEXA</name>
<dbReference type="AlphaFoldDB" id="A0A8J2JQD6"/>
<dbReference type="EMBL" id="CAJVCH010086093">
    <property type="protein sequence ID" value="CAG7722090.1"/>
    <property type="molecule type" value="Genomic_DNA"/>
</dbReference>
<proteinExistence type="predicted"/>
<comment type="caution">
    <text evidence="1">The sequence shown here is derived from an EMBL/GenBank/DDBJ whole genome shotgun (WGS) entry which is preliminary data.</text>
</comment>
<reference evidence="1" key="1">
    <citation type="submission" date="2021-06" db="EMBL/GenBank/DDBJ databases">
        <authorList>
            <person name="Hodson N. C."/>
            <person name="Mongue J. A."/>
            <person name="Jaron S. K."/>
        </authorList>
    </citation>
    <scope>NUCLEOTIDE SEQUENCE</scope>
</reference>
<sequence>YAGDKMSIVYLDKQFVFYASYHHYTSN</sequence>